<sequence>MSKATEALIVEQKEEDGLKSLCDLNGCSDCHDRQYPECDIRPMKQPSVCPKRPEVGQVWNAYPSQALIADRHETVNGEEGNSKPIEIVFDGPPSHESGRFVEVEQGGKSIKFGEWRDGKDGFWYLVLPKLYSGTDALIAENERLRKMFLKYGEHSNNHLGLCEQLKHSDNDCTCGFNQVLAPKEATS</sequence>
<organism evidence="1">
    <name type="scientific">marine sediment metagenome</name>
    <dbReference type="NCBI Taxonomy" id="412755"/>
    <lineage>
        <taxon>unclassified sequences</taxon>
        <taxon>metagenomes</taxon>
        <taxon>ecological metagenomes</taxon>
    </lineage>
</organism>
<dbReference type="EMBL" id="LAZR01016161">
    <property type="protein sequence ID" value="KKM05693.1"/>
    <property type="molecule type" value="Genomic_DNA"/>
</dbReference>
<comment type="caution">
    <text evidence="1">The sequence shown here is derived from an EMBL/GenBank/DDBJ whole genome shotgun (WGS) entry which is preliminary data.</text>
</comment>
<accession>A0A0F9K351</accession>
<gene>
    <name evidence="1" type="ORF">LCGC14_1751510</name>
</gene>
<proteinExistence type="predicted"/>
<dbReference type="AlphaFoldDB" id="A0A0F9K351"/>
<reference evidence="1" key="1">
    <citation type="journal article" date="2015" name="Nature">
        <title>Complex archaea that bridge the gap between prokaryotes and eukaryotes.</title>
        <authorList>
            <person name="Spang A."/>
            <person name="Saw J.H."/>
            <person name="Jorgensen S.L."/>
            <person name="Zaremba-Niedzwiedzka K."/>
            <person name="Martijn J."/>
            <person name="Lind A.E."/>
            <person name="van Eijk R."/>
            <person name="Schleper C."/>
            <person name="Guy L."/>
            <person name="Ettema T.J."/>
        </authorList>
    </citation>
    <scope>NUCLEOTIDE SEQUENCE</scope>
</reference>
<evidence type="ECO:0000313" key="1">
    <source>
        <dbReference type="EMBL" id="KKM05693.1"/>
    </source>
</evidence>
<protein>
    <submittedName>
        <fullName evidence="1">Uncharacterized protein</fullName>
    </submittedName>
</protein>
<name>A0A0F9K351_9ZZZZ</name>